<organism evidence="3 4">
    <name type="scientific">Croceibacter atlanticus (strain ATCC BAA-628 / JCM 21780 / CIP 108009 / IAM 15332 / KCTC 12090 / HTCC2559)</name>
    <dbReference type="NCBI Taxonomy" id="216432"/>
    <lineage>
        <taxon>Bacteria</taxon>
        <taxon>Pseudomonadati</taxon>
        <taxon>Bacteroidota</taxon>
        <taxon>Flavobacteriia</taxon>
        <taxon>Flavobacteriales</taxon>
        <taxon>Flavobacteriaceae</taxon>
        <taxon>Croceibacter</taxon>
    </lineage>
</organism>
<gene>
    <name evidence="3" type="ordered locus">CA2559_10413</name>
</gene>
<dbReference type="AlphaFoldDB" id="A3U9F5"/>
<dbReference type="SUPFAM" id="SSF52317">
    <property type="entry name" value="Class I glutamine amidotransferase-like"/>
    <property type="match status" value="1"/>
</dbReference>
<feature type="domain" description="DJ-1/PfpI" evidence="2">
    <location>
        <begin position="14"/>
        <end position="182"/>
    </location>
</feature>
<comment type="similarity">
    <text evidence="1">Belongs to the peptidase C56 family.</text>
</comment>
<evidence type="ECO:0000259" key="2">
    <source>
        <dbReference type="Pfam" id="PF01965"/>
    </source>
</evidence>
<dbReference type="Gene3D" id="3.40.50.880">
    <property type="match status" value="1"/>
</dbReference>
<dbReference type="MEROPS" id="C56.001"/>
<dbReference type="KEGG" id="cat:CA2559_10413"/>
<dbReference type="EMBL" id="CP002046">
    <property type="protein sequence ID" value="EAP86441.1"/>
    <property type="molecule type" value="Genomic_DNA"/>
</dbReference>
<dbReference type="HOGENOM" id="CLU_000445_44_4_10"/>
<dbReference type="CDD" id="cd03134">
    <property type="entry name" value="GATase1_PfpI_like"/>
    <property type="match status" value="1"/>
</dbReference>
<dbReference type="PANTHER" id="PTHR42733">
    <property type="entry name" value="DJ-1 PROTEIN"/>
    <property type="match status" value="1"/>
</dbReference>
<dbReference type="InterPro" id="IPR006286">
    <property type="entry name" value="C56_PfpI-like"/>
</dbReference>
<dbReference type="PROSITE" id="PS51276">
    <property type="entry name" value="PEPTIDASE_C56_PFPI"/>
    <property type="match status" value="1"/>
</dbReference>
<evidence type="ECO:0000313" key="4">
    <source>
        <dbReference type="Proteomes" id="UP000002297"/>
    </source>
</evidence>
<proteinExistence type="inferred from homology"/>
<dbReference type="STRING" id="216432.CA2559_10413"/>
<dbReference type="PANTHER" id="PTHR42733:SF12">
    <property type="entry name" value="PROTEINASE"/>
    <property type="match status" value="1"/>
</dbReference>
<dbReference type="Pfam" id="PF01965">
    <property type="entry name" value="DJ-1_PfpI"/>
    <property type="match status" value="1"/>
</dbReference>
<dbReference type="Proteomes" id="UP000002297">
    <property type="component" value="Chromosome"/>
</dbReference>
<accession>A3U9F5</accession>
<evidence type="ECO:0000313" key="3">
    <source>
        <dbReference type="EMBL" id="EAP86441.1"/>
    </source>
</evidence>
<dbReference type="InterPro" id="IPR002818">
    <property type="entry name" value="DJ-1/PfpI"/>
</dbReference>
<evidence type="ECO:0000256" key="1">
    <source>
        <dbReference type="ARBA" id="ARBA00008542"/>
    </source>
</evidence>
<sequence length="193" mass="21448">MNLITNQNNKKMNKRVAILATNGFEESELKSPLEAMKNEGFTVDIVSQESGKIKAWDNGNWSNEYTVDKTLDNVSASDYNALMLPGGVINPDILRRDDKAISFIKDFFKQSKPVAAICHAPQLLIEADVVKGRKLTSFNSIKTDLVNAGANWVDEEVVVDEGFVTSRNPDDLPAFNAKLIEEVKEGKHELQHA</sequence>
<dbReference type="InterPro" id="IPR029062">
    <property type="entry name" value="Class_I_gatase-like"/>
</dbReference>
<reference evidence="3 4" key="1">
    <citation type="journal article" date="2010" name="J. Bacteriol.">
        <title>The complete genome sequence of Croceibacter atlanticus HTCC2559T.</title>
        <authorList>
            <person name="Oh H.M."/>
            <person name="Kang I."/>
            <person name="Ferriera S."/>
            <person name="Giovannoni S.J."/>
            <person name="Cho J.C."/>
        </authorList>
    </citation>
    <scope>NUCLEOTIDE SEQUENCE [LARGE SCALE GENOMIC DNA]</scope>
    <source>
        <strain evidence="4">ATCC BAA-628 / HTCC2559 / KCTC 12090</strain>
    </source>
</reference>
<dbReference type="eggNOG" id="COG0693">
    <property type="taxonomic scope" value="Bacteria"/>
</dbReference>
<name>A3U9F5_CROAH</name>
<keyword evidence="4" id="KW-1185">Reference proteome</keyword>
<protein>
    <submittedName>
        <fullName evidence="3">Proteinase</fullName>
    </submittedName>
</protein>
<dbReference type="NCBIfam" id="TIGR01382">
    <property type="entry name" value="PfpI"/>
    <property type="match status" value="1"/>
</dbReference>